<dbReference type="RefSeq" id="XP_069208060.1">
    <property type="nucleotide sequence ID" value="XM_069353418.1"/>
</dbReference>
<keyword evidence="2" id="KW-1185">Reference proteome</keyword>
<comment type="caution">
    <text evidence="1">The sequence shown here is derived from an EMBL/GenBank/DDBJ whole genome shotgun (WGS) entry which is preliminary data.</text>
</comment>
<dbReference type="Proteomes" id="UP001565368">
    <property type="component" value="Unassembled WGS sequence"/>
</dbReference>
<dbReference type="GeneID" id="95985962"/>
<dbReference type="EMBL" id="JBBXJM010000004">
    <property type="protein sequence ID" value="KAL1408116.1"/>
    <property type="molecule type" value="Genomic_DNA"/>
</dbReference>
<gene>
    <name evidence="1" type="ORF">Q8F55_004919</name>
</gene>
<evidence type="ECO:0000313" key="1">
    <source>
        <dbReference type="EMBL" id="KAL1408116.1"/>
    </source>
</evidence>
<organism evidence="1 2">
    <name type="scientific">Vanrija albida</name>
    <dbReference type="NCBI Taxonomy" id="181172"/>
    <lineage>
        <taxon>Eukaryota</taxon>
        <taxon>Fungi</taxon>
        <taxon>Dikarya</taxon>
        <taxon>Basidiomycota</taxon>
        <taxon>Agaricomycotina</taxon>
        <taxon>Tremellomycetes</taxon>
        <taxon>Trichosporonales</taxon>
        <taxon>Trichosporonaceae</taxon>
        <taxon>Vanrija</taxon>
    </lineage>
</organism>
<protein>
    <recommendedName>
        <fullName evidence="3">F-box domain-containing protein</fullName>
    </recommendedName>
</protein>
<evidence type="ECO:0000313" key="2">
    <source>
        <dbReference type="Proteomes" id="UP001565368"/>
    </source>
</evidence>
<proteinExistence type="predicted"/>
<accession>A0ABR3Q057</accession>
<name>A0ABR3Q057_9TREE</name>
<reference evidence="1 2" key="1">
    <citation type="submission" date="2023-08" db="EMBL/GenBank/DDBJ databases">
        <title>Annotated Genome Sequence of Vanrija albida AlHP1.</title>
        <authorList>
            <person name="Herzog R."/>
        </authorList>
    </citation>
    <scope>NUCLEOTIDE SEQUENCE [LARGE SCALE GENOMIC DNA]</scope>
    <source>
        <strain evidence="1 2">AlHP1</strain>
    </source>
</reference>
<evidence type="ECO:0008006" key="3">
    <source>
        <dbReference type="Google" id="ProtNLM"/>
    </source>
</evidence>
<sequence length="491" mass="54142">MQRNGLLASLGPQSSSLSSRLLNRHPTQLARHAVSQPAFAPIRSAESPVDRIVAIPHILESIVAYSTRSTQVTLLRVCHVFHRMAGKKLYRVIKLETGHGHTAIHQVLRGALIGTGSHGRSPSCEQCTGSMSDLFDTPIDDLEHHIQTTVKQYLASSTTGLTAMDLVMDVVLGGRDTPSLKPYATNFKRSLLKFTEVITVGSHHSCTCAILADHWQSLFPNVKTLRVAPSKSINPFVLQPTCDGDEPCPLLTRLRPRKIVLRNLDGHGIHIPSTFVWDVPSLETVVFFLPVDGRECDGQLMFSLMPHFSSAKEIKVVFHDRHEGTIPVEELVERTVLGRYPHNADNVILMLGGATFSKSAAAENADGEAIIQAMAPMLGGFYDQWNKMAQLDSAPKCTVYGVGSLSISIADSSWVSLYSQLFPSHAITRKKVVEIIKQEVRSHALLHTFFKPDAPFDKAKWNSGKHEVEFHGLKAYKEDKAARVAEINAED</sequence>